<feature type="transmembrane region" description="Helical" evidence="7">
    <location>
        <begin position="92"/>
        <end position="111"/>
    </location>
</feature>
<evidence type="ECO:0000256" key="2">
    <source>
        <dbReference type="ARBA" id="ARBA00022448"/>
    </source>
</evidence>
<gene>
    <name evidence="9" type="ORF">OVN18_00935</name>
</gene>
<comment type="subcellular location">
    <subcellularLocation>
        <location evidence="1">Cell membrane</location>
        <topology evidence="1">Multi-pass membrane protein</topology>
    </subcellularLocation>
</comment>
<dbReference type="PROSITE" id="PS00217">
    <property type="entry name" value="SUGAR_TRANSPORT_2"/>
    <property type="match status" value="1"/>
</dbReference>
<feature type="transmembrane region" description="Helical" evidence="7">
    <location>
        <begin position="36"/>
        <end position="56"/>
    </location>
</feature>
<keyword evidence="2" id="KW-0813">Transport</keyword>
<reference evidence="9" key="1">
    <citation type="submission" date="2022-11" db="EMBL/GenBank/DDBJ databases">
        <title>Description of Microcella daejonensis nov. sp, isolated from riverside soil.</title>
        <authorList>
            <person name="Molina K.M."/>
            <person name="Kim S.B."/>
        </authorList>
    </citation>
    <scope>NUCLEOTIDE SEQUENCE</scope>
    <source>
        <strain evidence="9">MMS21-STM12</strain>
    </source>
</reference>
<dbReference type="InterPro" id="IPR005829">
    <property type="entry name" value="Sugar_transporter_CS"/>
</dbReference>
<feature type="transmembrane region" description="Helical" evidence="7">
    <location>
        <begin position="12"/>
        <end position="30"/>
    </location>
</feature>
<protein>
    <submittedName>
        <fullName evidence="9">MFS transporter</fullName>
    </submittedName>
</protein>
<feature type="transmembrane region" description="Helical" evidence="7">
    <location>
        <begin position="378"/>
        <end position="401"/>
    </location>
</feature>
<evidence type="ECO:0000256" key="6">
    <source>
        <dbReference type="ARBA" id="ARBA00023136"/>
    </source>
</evidence>
<evidence type="ECO:0000313" key="10">
    <source>
        <dbReference type="Proteomes" id="UP001164706"/>
    </source>
</evidence>
<feature type="transmembrane region" description="Helical" evidence="7">
    <location>
        <begin position="287"/>
        <end position="306"/>
    </location>
</feature>
<dbReference type="SUPFAM" id="SSF103473">
    <property type="entry name" value="MFS general substrate transporter"/>
    <property type="match status" value="1"/>
</dbReference>
<evidence type="ECO:0000313" key="9">
    <source>
        <dbReference type="EMBL" id="WAB81622.1"/>
    </source>
</evidence>
<evidence type="ECO:0000256" key="7">
    <source>
        <dbReference type="SAM" id="Phobius"/>
    </source>
</evidence>
<accession>A0A9E8SBI9</accession>
<sequence length="417" mass="44633">MGTSLESYDFYLFAYFSAFFAGPLFFSGFGEVGEDIAALLTIGVAFVIRPIGAIVFGHLGDRLGRRRTLIVTITMMGLATGLIGVLPTYDQVGWLAAALLILLRLVQGISLGGEWGGAILIATEHESRAKRAFAAAMPQLGSPIGSILSAVAFIWLTLSLSSAEITEWAWRIPFLTAIPLLAVSLYLRLAVTETPVFESVRKAERRPRVPIAALLRSQPTAVVVAVGVALLGIGSYSLMNTYTLNYGAEVLGFDYYQLLIATTIGGLLQLVTIPLFGAWATRIGSGLVIAIGALGTLLVAFPLYYFLQFADFGVLVAMMVIGGILPTMSWAALGGIFTELFDERYRYSALSFAYALSAAVAGFVPGLTAFLGQQTGNAWWHPGIVLAAMSLITLVTALIAIRMRVDKDEDAGVPLDR</sequence>
<dbReference type="InterPro" id="IPR011701">
    <property type="entry name" value="MFS"/>
</dbReference>
<keyword evidence="4 7" id="KW-0812">Transmembrane</keyword>
<organism evidence="9 10">
    <name type="scientific">Microcella daejeonensis</name>
    <dbReference type="NCBI Taxonomy" id="2994971"/>
    <lineage>
        <taxon>Bacteria</taxon>
        <taxon>Bacillati</taxon>
        <taxon>Actinomycetota</taxon>
        <taxon>Actinomycetes</taxon>
        <taxon>Micrococcales</taxon>
        <taxon>Microbacteriaceae</taxon>
        <taxon>Microcella</taxon>
    </lineage>
</organism>
<feature type="transmembrane region" description="Helical" evidence="7">
    <location>
        <begin position="211"/>
        <end position="235"/>
    </location>
</feature>
<evidence type="ECO:0000256" key="5">
    <source>
        <dbReference type="ARBA" id="ARBA00022989"/>
    </source>
</evidence>
<keyword evidence="6 7" id="KW-0472">Membrane</keyword>
<dbReference type="PANTHER" id="PTHR43045:SF1">
    <property type="entry name" value="SHIKIMATE TRANSPORTER"/>
    <property type="match status" value="1"/>
</dbReference>
<dbReference type="GO" id="GO:0022857">
    <property type="term" value="F:transmembrane transporter activity"/>
    <property type="evidence" value="ECO:0007669"/>
    <property type="project" value="InterPro"/>
</dbReference>
<keyword evidence="10" id="KW-1185">Reference proteome</keyword>
<evidence type="ECO:0000256" key="3">
    <source>
        <dbReference type="ARBA" id="ARBA00022475"/>
    </source>
</evidence>
<feature type="transmembrane region" description="Helical" evidence="7">
    <location>
        <begin position="132"/>
        <end position="156"/>
    </location>
</feature>
<dbReference type="EMBL" id="CP113089">
    <property type="protein sequence ID" value="WAB81622.1"/>
    <property type="molecule type" value="Genomic_DNA"/>
</dbReference>
<dbReference type="PROSITE" id="PS50850">
    <property type="entry name" value="MFS"/>
    <property type="match status" value="1"/>
</dbReference>
<proteinExistence type="predicted"/>
<dbReference type="InterPro" id="IPR020846">
    <property type="entry name" value="MFS_dom"/>
</dbReference>
<evidence type="ECO:0000259" key="8">
    <source>
        <dbReference type="PROSITE" id="PS50850"/>
    </source>
</evidence>
<keyword evidence="5 7" id="KW-1133">Transmembrane helix</keyword>
<dbReference type="AlphaFoldDB" id="A0A9E8SBI9"/>
<dbReference type="PANTHER" id="PTHR43045">
    <property type="entry name" value="SHIKIMATE TRANSPORTER"/>
    <property type="match status" value="1"/>
</dbReference>
<feature type="transmembrane region" description="Helical" evidence="7">
    <location>
        <begin position="255"/>
        <end position="280"/>
    </location>
</feature>
<name>A0A9E8SBI9_9MICO</name>
<feature type="domain" description="Major facilitator superfamily (MFS) profile" evidence="8">
    <location>
        <begin position="1"/>
        <end position="405"/>
    </location>
</feature>
<feature type="transmembrane region" description="Helical" evidence="7">
    <location>
        <begin position="168"/>
        <end position="191"/>
    </location>
</feature>
<feature type="transmembrane region" description="Helical" evidence="7">
    <location>
        <begin position="68"/>
        <end position="86"/>
    </location>
</feature>
<dbReference type="Pfam" id="PF07690">
    <property type="entry name" value="MFS_1"/>
    <property type="match status" value="1"/>
</dbReference>
<evidence type="ECO:0000256" key="1">
    <source>
        <dbReference type="ARBA" id="ARBA00004651"/>
    </source>
</evidence>
<dbReference type="RefSeq" id="WP_267781398.1">
    <property type="nucleotide sequence ID" value="NZ_CP113089.1"/>
</dbReference>
<dbReference type="Proteomes" id="UP001164706">
    <property type="component" value="Chromosome"/>
</dbReference>
<keyword evidence="3" id="KW-1003">Cell membrane</keyword>
<evidence type="ECO:0000256" key="4">
    <source>
        <dbReference type="ARBA" id="ARBA00022692"/>
    </source>
</evidence>
<dbReference type="InterPro" id="IPR036259">
    <property type="entry name" value="MFS_trans_sf"/>
</dbReference>
<dbReference type="Gene3D" id="1.20.1250.20">
    <property type="entry name" value="MFS general substrate transporter like domains"/>
    <property type="match status" value="2"/>
</dbReference>
<feature type="transmembrane region" description="Helical" evidence="7">
    <location>
        <begin position="312"/>
        <end position="337"/>
    </location>
</feature>
<dbReference type="KEGG" id="mdb:OVN18_00935"/>
<dbReference type="GO" id="GO:0005886">
    <property type="term" value="C:plasma membrane"/>
    <property type="evidence" value="ECO:0007669"/>
    <property type="project" value="UniProtKB-SubCell"/>
</dbReference>
<feature type="transmembrane region" description="Helical" evidence="7">
    <location>
        <begin position="349"/>
        <end position="372"/>
    </location>
</feature>